<gene>
    <name evidence="3" type="ORF">CKF48_01135</name>
</gene>
<dbReference type="OrthoDB" id="6658731at2"/>
<protein>
    <recommendedName>
        <fullName evidence="2">Uncharacterized protein YyaB-like PH domain-containing protein</fullName>
    </recommendedName>
</protein>
<sequence>MYFPSKKDLWLSIIYWLCALFFIIPPIFFPNFGVWISPSFLDKQWIKISTLSLIGLCLLWIWFKTGYTIKSDVLTIQYGPFRWTIKLAEIHSVTETKNPFTDPALSIDKLEINYGKFKTIAISPKNKTEFINQLRKQNLNISTDKINW</sequence>
<feature type="domain" description="Uncharacterized protein YyaB-like PH" evidence="2">
    <location>
        <begin position="65"/>
        <end position="138"/>
    </location>
</feature>
<dbReference type="AlphaFoldDB" id="A0A248TD66"/>
<accession>A0A248TD66</accession>
<feature type="transmembrane region" description="Helical" evidence="1">
    <location>
        <begin position="9"/>
        <end position="29"/>
    </location>
</feature>
<evidence type="ECO:0000313" key="3">
    <source>
        <dbReference type="EMBL" id="ASV66050.1"/>
    </source>
</evidence>
<reference evidence="3 4" key="1">
    <citation type="submission" date="2017-08" db="EMBL/GenBank/DDBJ databases">
        <title>Complete Genome Sequence of Bacillus kochii Oregon-R-modENCODE STRAIN BDGP4, isolated from Drosophila melanogaster gut.</title>
        <authorList>
            <person name="Wan K.H."/>
            <person name="Yu C."/>
            <person name="Park S."/>
            <person name="Hammonds A.S."/>
            <person name="Booth B.W."/>
            <person name="Celniker S.E."/>
        </authorList>
    </citation>
    <scope>NUCLEOTIDE SEQUENCE [LARGE SCALE GENOMIC DNA]</scope>
    <source>
        <strain evidence="3 4">BDGP4</strain>
    </source>
</reference>
<dbReference type="GO" id="GO:0030153">
    <property type="term" value="P:bacteriocin immunity"/>
    <property type="evidence" value="ECO:0007669"/>
    <property type="project" value="InterPro"/>
</dbReference>
<evidence type="ECO:0000256" key="1">
    <source>
        <dbReference type="SAM" id="Phobius"/>
    </source>
</evidence>
<keyword evidence="1" id="KW-0812">Transmembrane</keyword>
<keyword evidence="1" id="KW-0472">Membrane</keyword>
<dbReference type="Proteomes" id="UP000215137">
    <property type="component" value="Chromosome"/>
</dbReference>
<keyword evidence="1" id="KW-1133">Transmembrane helix</keyword>
<evidence type="ECO:0000313" key="4">
    <source>
        <dbReference type="Proteomes" id="UP000215137"/>
    </source>
</evidence>
<dbReference type="RefSeq" id="WP_095369625.1">
    <property type="nucleotide sequence ID" value="NZ_CP022983.1"/>
</dbReference>
<name>A0A248TD66_9BACI</name>
<evidence type="ECO:0000259" key="2">
    <source>
        <dbReference type="Pfam" id="PF06713"/>
    </source>
</evidence>
<dbReference type="EMBL" id="CP022983">
    <property type="protein sequence ID" value="ASV66050.1"/>
    <property type="molecule type" value="Genomic_DNA"/>
</dbReference>
<organism evidence="3 4">
    <name type="scientific">Cytobacillus kochii</name>
    <dbReference type="NCBI Taxonomy" id="859143"/>
    <lineage>
        <taxon>Bacteria</taxon>
        <taxon>Bacillati</taxon>
        <taxon>Bacillota</taxon>
        <taxon>Bacilli</taxon>
        <taxon>Bacillales</taxon>
        <taxon>Bacillaceae</taxon>
        <taxon>Cytobacillus</taxon>
    </lineage>
</organism>
<dbReference type="KEGG" id="bko:CKF48_01135"/>
<keyword evidence="4" id="KW-1185">Reference proteome</keyword>
<feature type="transmembrane region" description="Helical" evidence="1">
    <location>
        <begin position="44"/>
        <end position="63"/>
    </location>
</feature>
<proteinExistence type="predicted"/>
<dbReference type="Pfam" id="PF06713">
    <property type="entry name" value="bPH_4"/>
    <property type="match status" value="1"/>
</dbReference>
<dbReference type="InterPro" id="IPR009589">
    <property type="entry name" value="PH_YyaB-like"/>
</dbReference>